<evidence type="ECO:0000313" key="2">
    <source>
        <dbReference type="EMBL" id="KAG7376481.1"/>
    </source>
</evidence>
<sequence>MASLPRLLLFCDFLENRLHTLSLALLRRVLVDFYAGNEHTLQDFMRLGASVIAVMPVERKDRRHQKEASRLLAGQKGDTCNASGGHDTLCVFRYLSARVATKNILWLRDMFHEFCGGEDAVLREFLRRGNEAISVLPVDIQALCMAPLPPPPLLAETTLSTSETEPSTATSSEVAPSPTLSPQRKRSRGLGSSGGEGRETGAGGRTAKQSRRASVTALEKEAEVAPPPLPADEICTAIMSALKRSEAKEPWKEIFKPGNLSMPFSRVRYPKLAAALQKFWQIHARAVWERRFWSPLARSLTIKLHSQRKSRQYKALSFFEKKVISPVYHELGATFFVELDQRAPPRSGWFYYDQAIDLFTLAQRHGLPTCLQYMESEAFKRFPAVPGQSRKYYSRANGKSRSMWSSAEALRPILNEIVALKTKTIDSSPSVEL</sequence>
<comment type="caution">
    <text evidence="2">The sequence shown here is derived from an EMBL/GenBank/DDBJ whole genome shotgun (WGS) entry which is preliminary data.</text>
</comment>
<gene>
    <name evidence="2" type="ORF">PHYPSEUDO_013314</name>
</gene>
<accession>A0A8T1V630</accession>
<evidence type="ECO:0000256" key="1">
    <source>
        <dbReference type="SAM" id="MobiDB-lite"/>
    </source>
</evidence>
<organism evidence="2 3">
    <name type="scientific">Phytophthora pseudosyringae</name>
    <dbReference type="NCBI Taxonomy" id="221518"/>
    <lineage>
        <taxon>Eukaryota</taxon>
        <taxon>Sar</taxon>
        <taxon>Stramenopiles</taxon>
        <taxon>Oomycota</taxon>
        <taxon>Peronosporomycetes</taxon>
        <taxon>Peronosporales</taxon>
        <taxon>Peronosporaceae</taxon>
        <taxon>Phytophthora</taxon>
    </lineage>
</organism>
<dbReference type="OrthoDB" id="123164at2759"/>
<keyword evidence="3" id="KW-1185">Reference proteome</keyword>
<feature type="compositionally biased region" description="Gly residues" evidence="1">
    <location>
        <begin position="191"/>
        <end position="204"/>
    </location>
</feature>
<dbReference type="EMBL" id="JAGDFM010000687">
    <property type="protein sequence ID" value="KAG7376481.1"/>
    <property type="molecule type" value="Genomic_DNA"/>
</dbReference>
<evidence type="ECO:0000313" key="3">
    <source>
        <dbReference type="Proteomes" id="UP000694044"/>
    </source>
</evidence>
<feature type="region of interest" description="Disordered" evidence="1">
    <location>
        <begin position="154"/>
        <end position="229"/>
    </location>
</feature>
<dbReference type="Proteomes" id="UP000694044">
    <property type="component" value="Unassembled WGS sequence"/>
</dbReference>
<name>A0A8T1V630_9STRA</name>
<feature type="compositionally biased region" description="Low complexity" evidence="1">
    <location>
        <begin position="154"/>
        <end position="173"/>
    </location>
</feature>
<protein>
    <submittedName>
        <fullName evidence="2">Uncharacterized protein</fullName>
    </submittedName>
</protein>
<reference evidence="2" key="1">
    <citation type="submission" date="2021-02" db="EMBL/GenBank/DDBJ databases">
        <authorList>
            <person name="Palmer J.M."/>
        </authorList>
    </citation>
    <scope>NUCLEOTIDE SEQUENCE</scope>
    <source>
        <strain evidence="2">SCRP734</strain>
    </source>
</reference>
<dbReference type="AlphaFoldDB" id="A0A8T1V630"/>
<proteinExistence type="predicted"/>